<name>A0A9X4KFH3_9BACL</name>
<feature type="transmembrane region" description="Helical" evidence="1">
    <location>
        <begin position="9"/>
        <end position="30"/>
    </location>
</feature>
<dbReference type="EMBL" id="JAPDHZ010000002">
    <property type="protein sequence ID" value="MDG0791157.1"/>
    <property type="molecule type" value="Genomic_DNA"/>
</dbReference>
<dbReference type="AlphaFoldDB" id="A0A9X4KFH3"/>
<comment type="caution">
    <text evidence="2">The sequence shown here is derived from an EMBL/GenBank/DDBJ whole genome shotgun (WGS) entry which is preliminary data.</text>
</comment>
<dbReference type="RefSeq" id="WP_277564926.1">
    <property type="nucleotide sequence ID" value="NZ_JAPDHZ010000002.1"/>
</dbReference>
<gene>
    <name evidence="2" type="ORF">OMP38_09940</name>
</gene>
<proteinExistence type="predicted"/>
<keyword evidence="1" id="KW-0812">Transmembrane</keyword>
<organism evidence="2 3">
    <name type="scientific">Cohnella ginsengisoli</name>
    <dbReference type="NCBI Taxonomy" id="425004"/>
    <lineage>
        <taxon>Bacteria</taxon>
        <taxon>Bacillati</taxon>
        <taxon>Bacillota</taxon>
        <taxon>Bacilli</taxon>
        <taxon>Bacillales</taxon>
        <taxon>Paenibacillaceae</taxon>
        <taxon>Cohnella</taxon>
    </lineage>
</organism>
<sequence length="149" mass="16607">MLCDFKKSIFLFTTLYIALTLFVGSAYASWAYSFVVYRGDVYVISEERVEPNQIGAKIGKVTKYTDLEGTYAGNFSNQYPKGTKYYQILGVKIHDAIAVREAEGVYLKANYGGKYAGGRNFGSDDLPMVLIAVFVLLLAGFYIKKKSGR</sequence>
<evidence type="ECO:0000313" key="3">
    <source>
        <dbReference type="Proteomes" id="UP001153387"/>
    </source>
</evidence>
<reference evidence="2 3" key="1">
    <citation type="submission" date="2022-10" db="EMBL/GenBank/DDBJ databases">
        <title>Comparative genomic analysis of Cohnella hashimotonis sp. nov., isolated from the International Space Station.</title>
        <authorList>
            <person name="Simpson A."/>
            <person name="Venkateswaran K."/>
        </authorList>
    </citation>
    <scope>NUCLEOTIDE SEQUENCE [LARGE SCALE GENOMIC DNA]</scope>
    <source>
        <strain evidence="2 3">DSM 18997</strain>
    </source>
</reference>
<keyword evidence="1" id="KW-1133">Transmembrane helix</keyword>
<accession>A0A9X4KFH3</accession>
<keyword evidence="1" id="KW-0472">Membrane</keyword>
<protein>
    <submittedName>
        <fullName evidence="2">Uncharacterized protein</fullName>
    </submittedName>
</protein>
<dbReference type="Proteomes" id="UP001153387">
    <property type="component" value="Unassembled WGS sequence"/>
</dbReference>
<feature type="transmembrane region" description="Helical" evidence="1">
    <location>
        <begin position="126"/>
        <end position="143"/>
    </location>
</feature>
<evidence type="ECO:0000256" key="1">
    <source>
        <dbReference type="SAM" id="Phobius"/>
    </source>
</evidence>
<keyword evidence="3" id="KW-1185">Reference proteome</keyword>
<evidence type="ECO:0000313" key="2">
    <source>
        <dbReference type="EMBL" id="MDG0791157.1"/>
    </source>
</evidence>